<dbReference type="RefSeq" id="WP_115963720.1">
    <property type="nucleotide sequence ID" value="NZ_CBCRVL010000031.1"/>
</dbReference>
<evidence type="ECO:0000313" key="2">
    <source>
        <dbReference type="Proteomes" id="UP000256769"/>
    </source>
</evidence>
<comment type="caution">
    <text evidence="1">The sequence shown here is derived from an EMBL/GenBank/DDBJ whole genome shotgun (WGS) entry which is preliminary data.</text>
</comment>
<reference evidence="1 2" key="1">
    <citation type="journal article" date="2007" name="Int. J. Syst. Evol. Microbiol.">
        <title>Chryseobacterium flavum sp. nov., isolated from polluted soil.</title>
        <authorList>
            <person name="Zhou Y."/>
            <person name="Dong J."/>
            <person name="Wang X."/>
            <person name="Huang X."/>
            <person name="Zhang K.Y."/>
            <person name="Zhang Y.Q."/>
            <person name="Guo Y.F."/>
            <person name="Lai R."/>
            <person name="Li W.J."/>
        </authorList>
    </citation>
    <scope>NUCLEOTIDE SEQUENCE [LARGE SCALE GENOMIC DNA]</scope>
    <source>
        <strain evidence="1 2">KCTC 12877</strain>
    </source>
</reference>
<organism evidence="1 2">
    <name type="scientific">Chryseobacterium flavum</name>
    <dbReference type="NCBI Taxonomy" id="415851"/>
    <lineage>
        <taxon>Bacteria</taxon>
        <taxon>Pseudomonadati</taxon>
        <taxon>Bacteroidota</taxon>
        <taxon>Flavobacteriia</taxon>
        <taxon>Flavobacteriales</taxon>
        <taxon>Weeksellaceae</taxon>
        <taxon>Chryseobacterium group</taxon>
        <taxon>Chryseobacterium</taxon>
    </lineage>
</organism>
<dbReference type="OrthoDB" id="9814760at2"/>
<sequence>MPLPRTKTPHIYTLRSNDLPADEEKKEYEITAEITGINHNNMDNDANDEERKFMTQKIYEYIKN</sequence>
<protein>
    <submittedName>
        <fullName evidence="1">Uncharacterized protein</fullName>
    </submittedName>
</protein>
<dbReference type="Proteomes" id="UP000256769">
    <property type="component" value="Unassembled WGS sequence"/>
</dbReference>
<name>A0A3D9CGM0_9FLAO</name>
<gene>
    <name evidence="1" type="ORF">DRF59_18550</name>
</gene>
<dbReference type="EMBL" id="QNUE01000022">
    <property type="protein sequence ID" value="REC64877.1"/>
    <property type="molecule type" value="Genomic_DNA"/>
</dbReference>
<evidence type="ECO:0000313" key="1">
    <source>
        <dbReference type="EMBL" id="REC64877.1"/>
    </source>
</evidence>
<proteinExistence type="predicted"/>
<accession>A0A3D9CGM0</accession>
<dbReference type="AlphaFoldDB" id="A0A3D9CGM0"/>
<keyword evidence="2" id="KW-1185">Reference proteome</keyword>